<feature type="chain" id="PRO_5040955360" evidence="5">
    <location>
        <begin position="23"/>
        <end position="455"/>
    </location>
</feature>
<name>A0A9X1CCB8_9FLAO</name>
<keyword evidence="10" id="KW-1185">Reference proteome</keyword>
<evidence type="ECO:0000256" key="3">
    <source>
        <dbReference type="ARBA" id="ARBA00022801"/>
    </source>
</evidence>
<evidence type="ECO:0000256" key="2">
    <source>
        <dbReference type="ARBA" id="ARBA00022723"/>
    </source>
</evidence>
<dbReference type="AlphaFoldDB" id="A0A9X1CCB8"/>
<evidence type="ECO:0000313" key="7">
    <source>
        <dbReference type="EMBL" id="MBP1840095.1"/>
    </source>
</evidence>
<dbReference type="Proteomes" id="UP001138672">
    <property type="component" value="Unassembled WGS sequence"/>
</dbReference>
<dbReference type="Gene3D" id="3.40.720.10">
    <property type="entry name" value="Alkaline Phosphatase, subunit A"/>
    <property type="match status" value="1"/>
</dbReference>
<dbReference type="InterPro" id="IPR024607">
    <property type="entry name" value="Sulfatase_CS"/>
</dbReference>
<evidence type="ECO:0000313" key="10">
    <source>
        <dbReference type="Proteomes" id="UP001231587"/>
    </source>
</evidence>
<protein>
    <submittedName>
        <fullName evidence="7">N-acetylgalactosamine-6-sulfatase</fullName>
        <ecNumber evidence="7">3.1.6.4</ecNumber>
    </submittedName>
</protein>
<dbReference type="RefSeq" id="WP_057781849.1">
    <property type="nucleotide sequence ID" value="NZ_JAGGJQ010000005.1"/>
</dbReference>
<evidence type="ECO:0000313" key="9">
    <source>
        <dbReference type="Proteomes" id="UP001138672"/>
    </source>
</evidence>
<proteinExistence type="inferred from homology"/>
<evidence type="ECO:0000256" key="1">
    <source>
        <dbReference type="ARBA" id="ARBA00008779"/>
    </source>
</evidence>
<dbReference type="Pfam" id="PF00884">
    <property type="entry name" value="Sulfatase"/>
    <property type="match status" value="1"/>
</dbReference>
<dbReference type="InterPro" id="IPR017850">
    <property type="entry name" value="Alkaline_phosphatase_core_sf"/>
</dbReference>
<dbReference type="InterPro" id="IPR000917">
    <property type="entry name" value="Sulfatase_N"/>
</dbReference>
<dbReference type="EC" id="3.1.6.4" evidence="7"/>
<keyword evidence="4" id="KW-0106">Calcium</keyword>
<dbReference type="EMBL" id="JAUSUU010000006">
    <property type="protein sequence ID" value="MDQ0335695.1"/>
    <property type="molecule type" value="Genomic_DNA"/>
</dbReference>
<feature type="domain" description="Sulfatase N-terminal" evidence="6">
    <location>
        <begin position="29"/>
        <end position="341"/>
    </location>
</feature>
<evidence type="ECO:0000256" key="5">
    <source>
        <dbReference type="SAM" id="SignalP"/>
    </source>
</evidence>
<organism evidence="7 9">
    <name type="scientific">Formosa algae</name>
    <dbReference type="NCBI Taxonomy" id="225843"/>
    <lineage>
        <taxon>Bacteria</taxon>
        <taxon>Pseudomonadati</taxon>
        <taxon>Bacteroidota</taxon>
        <taxon>Flavobacteriia</taxon>
        <taxon>Flavobacteriales</taxon>
        <taxon>Flavobacteriaceae</taxon>
        <taxon>Formosa</taxon>
    </lineage>
</organism>
<evidence type="ECO:0000256" key="4">
    <source>
        <dbReference type="ARBA" id="ARBA00022837"/>
    </source>
</evidence>
<dbReference type="GO" id="GO:0004065">
    <property type="term" value="F:arylsulfatase activity"/>
    <property type="evidence" value="ECO:0007669"/>
    <property type="project" value="TreeGrafter"/>
</dbReference>
<evidence type="ECO:0000259" key="6">
    <source>
        <dbReference type="Pfam" id="PF00884"/>
    </source>
</evidence>
<dbReference type="Proteomes" id="UP001231587">
    <property type="component" value="Unassembled WGS sequence"/>
</dbReference>
<dbReference type="OrthoDB" id="9765065at2"/>
<dbReference type="InterPro" id="IPR050738">
    <property type="entry name" value="Sulfatase"/>
</dbReference>
<keyword evidence="5" id="KW-0732">Signal</keyword>
<feature type="signal peptide" evidence="5">
    <location>
        <begin position="1"/>
        <end position="22"/>
    </location>
</feature>
<dbReference type="PROSITE" id="PS00523">
    <property type="entry name" value="SULFATASE_1"/>
    <property type="match status" value="1"/>
</dbReference>
<dbReference type="Gene3D" id="3.30.1120.10">
    <property type="match status" value="1"/>
</dbReference>
<comment type="similarity">
    <text evidence="1">Belongs to the sulfatase family.</text>
</comment>
<evidence type="ECO:0000313" key="8">
    <source>
        <dbReference type="EMBL" id="MDQ0335695.1"/>
    </source>
</evidence>
<gene>
    <name evidence="7" type="ORF">J2Z56_002022</name>
    <name evidence="8" type="ORF">J2Z57_002146</name>
</gene>
<dbReference type="GO" id="GO:0046872">
    <property type="term" value="F:metal ion binding"/>
    <property type="evidence" value="ECO:0007669"/>
    <property type="project" value="UniProtKB-KW"/>
</dbReference>
<accession>A0A9X1CCB8</accession>
<dbReference type="GO" id="GO:0043890">
    <property type="term" value="F:N-acetylgalactosamine-6-sulfatase activity"/>
    <property type="evidence" value="ECO:0007669"/>
    <property type="project" value="UniProtKB-EC"/>
</dbReference>
<comment type="caution">
    <text evidence="7">The sequence shown here is derived from an EMBL/GenBank/DDBJ whole genome shotgun (WGS) entry which is preliminary data.</text>
</comment>
<dbReference type="PANTHER" id="PTHR42693:SF53">
    <property type="entry name" value="ENDO-4-O-SULFATASE"/>
    <property type="match status" value="1"/>
</dbReference>
<keyword evidence="2" id="KW-0479">Metal-binding</keyword>
<keyword evidence="3 7" id="KW-0378">Hydrolase</keyword>
<reference evidence="7" key="1">
    <citation type="submission" date="2021-03" db="EMBL/GenBank/DDBJ databases">
        <title>Genomic Encyclopedia of Type Strains, Phase IV (KMG-IV): sequencing the most valuable type-strain genomes for metagenomic binning, comparative biology and taxonomic classification.</title>
        <authorList>
            <person name="Goeker M."/>
        </authorList>
    </citation>
    <scope>NUCLEOTIDE SEQUENCE</scope>
    <source>
        <strain evidence="7">DSM 15523</strain>
        <strain evidence="8 10">DSM 16476</strain>
    </source>
</reference>
<dbReference type="SUPFAM" id="SSF53649">
    <property type="entry name" value="Alkaline phosphatase-like"/>
    <property type="match status" value="1"/>
</dbReference>
<dbReference type="PANTHER" id="PTHR42693">
    <property type="entry name" value="ARYLSULFATASE FAMILY MEMBER"/>
    <property type="match status" value="1"/>
</dbReference>
<dbReference type="EMBL" id="JAGGJQ010000005">
    <property type="protein sequence ID" value="MBP1840095.1"/>
    <property type="molecule type" value="Genomic_DNA"/>
</dbReference>
<sequence length="455" mass="50732">MSKKIILFVVCSLLVGGAFVQAQSKSERPNIIFIFADDWGYGDLSAHGSTWVETPNIDNMIKDGMDFANFTVNSPVCSPSRTAVMTGQFPARQSIHQHFQGWKAHEKRGMPDWMDPKDMSFPKAFQKAGYATAHFGKWHLGSAPDMPKESAYGYDEYATFNGSKNIDIPKAGSVGVDYAEDFIKRHKDQPFFINLWLHEAHTAHYPQERFMNKFGELDEQKQVYASIIAEGDEAVGRISKLLKELGLEENTLVVFSTDNGPEWEGGADQKQHKKGEVGLGKYYSVGETGGLKGQKRSLFAGGIRVPFVAKWPKVIPKGVKDDISVVTAVDLLPTFLEAANIPMPKDYKPDGESMMPALTGKGFKRSKSIFWEWKGGTSNDYTWPTLGVRDGDWKLVVDVTGDKYELFNLKADWKETIDLAKSNPEKAQELLGEVKAWKATLPTEPRASCLSAVRK</sequence>